<accession>A0ABP8A652</accession>
<keyword evidence="1" id="KW-0812">Transmembrane</keyword>
<name>A0ABP8A652_9SPHI</name>
<organism evidence="2 3">
    <name type="scientific">Sphingobacterium ginsenosidimutans</name>
    <dbReference type="NCBI Taxonomy" id="687845"/>
    <lineage>
        <taxon>Bacteria</taxon>
        <taxon>Pseudomonadati</taxon>
        <taxon>Bacteroidota</taxon>
        <taxon>Sphingobacteriia</taxon>
        <taxon>Sphingobacteriales</taxon>
        <taxon>Sphingobacteriaceae</taxon>
        <taxon>Sphingobacterium</taxon>
    </lineage>
</organism>
<proteinExistence type="predicted"/>
<dbReference type="EMBL" id="BAAAZK010000007">
    <property type="protein sequence ID" value="GAA4178526.1"/>
    <property type="molecule type" value="Genomic_DNA"/>
</dbReference>
<protein>
    <recommendedName>
        <fullName evidence="4">Major facilitator superfamily (MFS) profile domain-containing protein</fullName>
    </recommendedName>
</protein>
<comment type="caution">
    <text evidence="2">The sequence shown here is derived from an EMBL/GenBank/DDBJ whole genome shotgun (WGS) entry which is preliminary data.</text>
</comment>
<dbReference type="Proteomes" id="UP001500167">
    <property type="component" value="Unassembled WGS sequence"/>
</dbReference>
<keyword evidence="1" id="KW-1133">Transmembrane helix</keyword>
<keyword evidence="1" id="KW-0472">Membrane</keyword>
<evidence type="ECO:0008006" key="4">
    <source>
        <dbReference type="Google" id="ProtNLM"/>
    </source>
</evidence>
<feature type="transmembrane region" description="Helical" evidence="1">
    <location>
        <begin position="23"/>
        <end position="51"/>
    </location>
</feature>
<keyword evidence="3" id="KW-1185">Reference proteome</keyword>
<sequence>MLISSGQISILSKFKNNLYSSSLGYSTIILLGYFFIGLGTSAVVPVVYGTLAKIGRYNVMLAALLNRYDKKLRLYTNATCTRVFFCRT</sequence>
<evidence type="ECO:0000256" key="1">
    <source>
        <dbReference type="SAM" id="Phobius"/>
    </source>
</evidence>
<gene>
    <name evidence="2" type="ORF">GCM10022218_29400</name>
</gene>
<evidence type="ECO:0000313" key="2">
    <source>
        <dbReference type="EMBL" id="GAA4178526.1"/>
    </source>
</evidence>
<evidence type="ECO:0000313" key="3">
    <source>
        <dbReference type="Proteomes" id="UP001500167"/>
    </source>
</evidence>
<reference evidence="3" key="1">
    <citation type="journal article" date="2019" name="Int. J. Syst. Evol. Microbiol.">
        <title>The Global Catalogue of Microorganisms (GCM) 10K type strain sequencing project: providing services to taxonomists for standard genome sequencing and annotation.</title>
        <authorList>
            <consortium name="The Broad Institute Genomics Platform"/>
            <consortium name="The Broad Institute Genome Sequencing Center for Infectious Disease"/>
            <person name="Wu L."/>
            <person name="Ma J."/>
        </authorList>
    </citation>
    <scope>NUCLEOTIDE SEQUENCE [LARGE SCALE GENOMIC DNA]</scope>
    <source>
        <strain evidence="3">JCM 16722</strain>
    </source>
</reference>